<feature type="compositionally biased region" description="Basic residues" evidence="3">
    <location>
        <begin position="24"/>
        <end position="34"/>
    </location>
</feature>
<keyword evidence="6" id="KW-1185">Reference proteome</keyword>
<dbReference type="EnsemblProtists" id="PYU1_T010640">
    <property type="protein sequence ID" value="PYU1_T010640"/>
    <property type="gene ID" value="PYU1_G010617"/>
</dbReference>
<dbReference type="VEuPathDB" id="FungiDB:PYU1_G010617"/>
<sequence length="257" mass="27875">MSHSSDSSSPTKGSSPSAGSVAKHNIHNPCHRTKPTSNPITSGSPYGELIVAEILAAKDLAAGDFIQGESDPYVVVRFDDKEKQSAACTSTLNPVYNERFVFWVPSSPTIDEQHVSITVRNKNMVTADEHLGEVHLSLAIPVNEAFDEWYPLVKEDGSKKGSVRVGVRRMVLTSPSLLLAAQSLAAAEGSLDDDDLAAHGSTIPELWYGFAEAQEPMDVDEKPKQTDMITSKLNHLSRRLIGIELTSSSSEAKRNVF</sequence>
<dbReference type="CDD" id="cd00030">
    <property type="entry name" value="C2"/>
    <property type="match status" value="1"/>
</dbReference>
<dbReference type="GO" id="GO:0005509">
    <property type="term" value="F:calcium ion binding"/>
    <property type="evidence" value="ECO:0007669"/>
    <property type="project" value="TreeGrafter"/>
</dbReference>
<reference evidence="5" key="3">
    <citation type="submission" date="2015-02" db="UniProtKB">
        <authorList>
            <consortium name="EnsemblProtists"/>
        </authorList>
    </citation>
    <scope>IDENTIFICATION</scope>
    <source>
        <strain evidence="5">DAOM BR144</strain>
    </source>
</reference>
<accession>K3X091</accession>
<dbReference type="STRING" id="431595.K3X091"/>
<dbReference type="InterPro" id="IPR000008">
    <property type="entry name" value="C2_dom"/>
</dbReference>
<evidence type="ECO:0000256" key="2">
    <source>
        <dbReference type="ARBA" id="ARBA00022837"/>
    </source>
</evidence>
<dbReference type="HOGENOM" id="CLU_1083694_0_0_1"/>
<keyword evidence="2" id="KW-0106">Calcium</keyword>
<feature type="region of interest" description="Disordered" evidence="3">
    <location>
        <begin position="1"/>
        <end position="41"/>
    </location>
</feature>
<dbReference type="GO" id="GO:0016020">
    <property type="term" value="C:membrane"/>
    <property type="evidence" value="ECO:0007669"/>
    <property type="project" value="TreeGrafter"/>
</dbReference>
<evidence type="ECO:0000256" key="1">
    <source>
        <dbReference type="ARBA" id="ARBA00022723"/>
    </source>
</evidence>
<dbReference type="PANTHER" id="PTHR45911:SF4">
    <property type="entry name" value="MULTIPLE C2 AND TRANSMEMBRANE DOMAIN-CONTAINING PROTEIN"/>
    <property type="match status" value="1"/>
</dbReference>
<name>K3X091_GLOUD</name>
<proteinExistence type="predicted"/>
<reference evidence="6" key="1">
    <citation type="journal article" date="2010" name="Genome Biol.">
        <title>Genome sequence of the necrotrophic plant pathogen Pythium ultimum reveals original pathogenicity mechanisms and effector repertoire.</title>
        <authorList>
            <person name="Levesque C.A."/>
            <person name="Brouwer H."/>
            <person name="Cano L."/>
            <person name="Hamilton J.P."/>
            <person name="Holt C."/>
            <person name="Huitema E."/>
            <person name="Raffaele S."/>
            <person name="Robideau G.P."/>
            <person name="Thines M."/>
            <person name="Win J."/>
            <person name="Zerillo M.M."/>
            <person name="Beakes G.W."/>
            <person name="Boore J.L."/>
            <person name="Busam D."/>
            <person name="Dumas B."/>
            <person name="Ferriera S."/>
            <person name="Fuerstenberg S.I."/>
            <person name="Gachon C.M."/>
            <person name="Gaulin E."/>
            <person name="Govers F."/>
            <person name="Grenville-Briggs L."/>
            <person name="Horner N."/>
            <person name="Hostetler J."/>
            <person name="Jiang R.H."/>
            <person name="Johnson J."/>
            <person name="Krajaejun T."/>
            <person name="Lin H."/>
            <person name="Meijer H.J."/>
            <person name="Moore B."/>
            <person name="Morris P."/>
            <person name="Phuntmart V."/>
            <person name="Puiu D."/>
            <person name="Shetty J."/>
            <person name="Stajich J.E."/>
            <person name="Tripathy S."/>
            <person name="Wawra S."/>
            <person name="van West P."/>
            <person name="Whitty B.R."/>
            <person name="Coutinho P.M."/>
            <person name="Henrissat B."/>
            <person name="Martin F."/>
            <person name="Thomas P.D."/>
            <person name="Tyler B.M."/>
            <person name="De Vries R.P."/>
            <person name="Kamoun S."/>
            <person name="Yandell M."/>
            <person name="Tisserat N."/>
            <person name="Buell C.R."/>
        </authorList>
    </citation>
    <scope>NUCLEOTIDE SEQUENCE</scope>
    <source>
        <strain evidence="6">DAOM:BR144</strain>
    </source>
</reference>
<dbReference type="EMBL" id="GL376596">
    <property type="status" value="NOT_ANNOTATED_CDS"/>
    <property type="molecule type" value="Genomic_DNA"/>
</dbReference>
<evidence type="ECO:0000259" key="4">
    <source>
        <dbReference type="PROSITE" id="PS50004"/>
    </source>
</evidence>
<dbReference type="Gene3D" id="2.60.40.150">
    <property type="entry name" value="C2 domain"/>
    <property type="match status" value="1"/>
</dbReference>
<dbReference type="InParanoid" id="K3X091"/>
<dbReference type="PROSITE" id="PS50004">
    <property type="entry name" value="C2"/>
    <property type="match status" value="1"/>
</dbReference>
<keyword evidence="1" id="KW-0479">Metal-binding</keyword>
<reference evidence="6" key="2">
    <citation type="submission" date="2010-04" db="EMBL/GenBank/DDBJ databases">
        <authorList>
            <person name="Buell R."/>
            <person name="Hamilton J."/>
            <person name="Hostetler J."/>
        </authorList>
    </citation>
    <scope>NUCLEOTIDE SEQUENCE [LARGE SCALE GENOMIC DNA]</scope>
    <source>
        <strain evidence="6">DAOM:BR144</strain>
    </source>
</reference>
<dbReference type="PANTHER" id="PTHR45911">
    <property type="entry name" value="C2 DOMAIN-CONTAINING PROTEIN"/>
    <property type="match status" value="1"/>
</dbReference>
<dbReference type="Proteomes" id="UP000019132">
    <property type="component" value="Unassembled WGS sequence"/>
</dbReference>
<dbReference type="AlphaFoldDB" id="K3X091"/>
<evidence type="ECO:0000313" key="6">
    <source>
        <dbReference type="Proteomes" id="UP000019132"/>
    </source>
</evidence>
<dbReference type="SMART" id="SM00239">
    <property type="entry name" value="C2"/>
    <property type="match status" value="1"/>
</dbReference>
<dbReference type="SUPFAM" id="SSF49562">
    <property type="entry name" value="C2 domain (Calcium/lipid-binding domain, CaLB)"/>
    <property type="match status" value="1"/>
</dbReference>
<organism evidence="5 6">
    <name type="scientific">Globisporangium ultimum (strain ATCC 200006 / CBS 805.95 / DAOM BR144)</name>
    <name type="common">Pythium ultimum</name>
    <dbReference type="NCBI Taxonomy" id="431595"/>
    <lineage>
        <taxon>Eukaryota</taxon>
        <taxon>Sar</taxon>
        <taxon>Stramenopiles</taxon>
        <taxon>Oomycota</taxon>
        <taxon>Peronosporomycetes</taxon>
        <taxon>Pythiales</taxon>
        <taxon>Pythiaceae</taxon>
        <taxon>Globisporangium</taxon>
    </lineage>
</organism>
<dbReference type="InterPro" id="IPR035892">
    <property type="entry name" value="C2_domain_sf"/>
</dbReference>
<dbReference type="Pfam" id="PF00168">
    <property type="entry name" value="C2"/>
    <property type="match status" value="1"/>
</dbReference>
<evidence type="ECO:0000256" key="3">
    <source>
        <dbReference type="SAM" id="MobiDB-lite"/>
    </source>
</evidence>
<dbReference type="eggNOG" id="ENOG502S2PJ">
    <property type="taxonomic scope" value="Eukaryota"/>
</dbReference>
<protein>
    <recommendedName>
        <fullName evidence="4">C2 domain-containing protein</fullName>
    </recommendedName>
</protein>
<feature type="compositionally biased region" description="Low complexity" evidence="3">
    <location>
        <begin position="1"/>
        <end position="20"/>
    </location>
</feature>
<evidence type="ECO:0000313" key="5">
    <source>
        <dbReference type="EnsemblProtists" id="PYU1_T010640"/>
    </source>
</evidence>
<feature type="domain" description="C2" evidence="4">
    <location>
        <begin position="31"/>
        <end position="150"/>
    </location>
</feature>